<reference evidence="3 4" key="1">
    <citation type="submission" date="2018-04" db="EMBL/GenBank/DDBJ databases">
        <title>Genomic Encyclopedia of Archaeal and Bacterial Type Strains, Phase II (KMG-II): from individual species to whole genera.</title>
        <authorList>
            <person name="Goeker M."/>
        </authorList>
    </citation>
    <scope>NUCLEOTIDE SEQUENCE [LARGE SCALE GENOMIC DNA]</scope>
    <source>
        <strain evidence="3 4">DSM 25731</strain>
    </source>
</reference>
<dbReference type="Proteomes" id="UP000244090">
    <property type="component" value="Unassembled WGS sequence"/>
</dbReference>
<keyword evidence="1" id="KW-0732">Signal</keyword>
<evidence type="ECO:0000313" key="3">
    <source>
        <dbReference type="EMBL" id="PTX61701.1"/>
    </source>
</evidence>
<dbReference type="AlphaFoldDB" id="A0A2T6C053"/>
<dbReference type="InterPro" id="IPR024079">
    <property type="entry name" value="MetalloPept_cat_dom_sf"/>
</dbReference>
<proteinExistence type="predicted"/>
<feature type="domain" description="Peptidase metallopeptidase" evidence="2">
    <location>
        <begin position="107"/>
        <end position="275"/>
    </location>
</feature>
<dbReference type="SUPFAM" id="SSF55486">
    <property type="entry name" value="Metalloproteases ('zincins'), catalytic domain"/>
    <property type="match status" value="1"/>
</dbReference>
<dbReference type="GO" id="GO:0006508">
    <property type="term" value="P:proteolysis"/>
    <property type="evidence" value="ECO:0007669"/>
    <property type="project" value="InterPro"/>
</dbReference>
<dbReference type="GO" id="GO:0008270">
    <property type="term" value="F:zinc ion binding"/>
    <property type="evidence" value="ECO:0007669"/>
    <property type="project" value="InterPro"/>
</dbReference>
<dbReference type="Pfam" id="PF12388">
    <property type="entry name" value="Peptidase_M57"/>
    <property type="match status" value="1"/>
</dbReference>
<evidence type="ECO:0000313" key="4">
    <source>
        <dbReference type="Proteomes" id="UP000244090"/>
    </source>
</evidence>
<gene>
    <name evidence="3" type="ORF">C8N46_104345</name>
</gene>
<dbReference type="InterPro" id="IPR006026">
    <property type="entry name" value="Peptidase_Metallo"/>
</dbReference>
<protein>
    <submittedName>
        <fullName evidence="3">Dual-action HEIGH metallo-peptidase</fullName>
    </submittedName>
</protein>
<organism evidence="3 4">
    <name type="scientific">Kordia periserrulae</name>
    <dbReference type="NCBI Taxonomy" id="701523"/>
    <lineage>
        <taxon>Bacteria</taxon>
        <taxon>Pseudomonadati</taxon>
        <taxon>Bacteroidota</taxon>
        <taxon>Flavobacteriia</taxon>
        <taxon>Flavobacteriales</taxon>
        <taxon>Flavobacteriaceae</taxon>
        <taxon>Kordia</taxon>
    </lineage>
</organism>
<keyword evidence="4" id="KW-1185">Reference proteome</keyword>
<feature type="signal peptide" evidence="1">
    <location>
        <begin position="1"/>
        <end position="18"/>
    </location>
</feature>
<evidence type="ECO:0000259" key="2">
    <source>
        <dbReference type="SMART" id="SM00235"/>
    </source>
</evidence>
<comment type="caution">
    <text evidence="3">The sequence shown here is derived from an EMBL/GenBank/DDBJ whole genome shotgun (WGS) entry which is preliminary data.</text>
</comment>
<feature type="chain" id="PRO_5015493133" evidence="1">
    <location>
        <begin position="19"/>
        <end position="464"/>
    </location>
</feature>
<accession>A0A2T6C053</accession>
<evidence type="ECO:0000256" key="1">
    <source>
        <dbReference type="SAM" id="SignalP"/>
    </source>
</evidence>
<sequence>MKKRILKRCIAIASFALALVFVNCTKDDFQESELQEFTLKITPVVEKILQMGFKLEDIKEIDNFYIVQGDIAFSKSIQDDNTKNELYAKNSTPSSRMLQPAGSYAHSDELISGLNVQDITIYSEISTLTFGDPWNDAINNAIYEWNSSNSCVNFRQISSPSNADITIRNTTNSSLFGYAEFPVNGNTAPVLWINANYNNGNTSSSDKTNILMHELGHALGFIHVDQTSSVGGYNPFLPSLSTQGSVMISGVSNILNRAPVLTTNDKLAVEYLYDPNNNCERSITTNSGTINGPSSICRNSSSSTYTWSGTGTIDDWTGTNLTLTNETGSSVTVSTSSGSSSGTLQAIQNGNIVASKVIQINSGPNISGASIDGPNSMNTGPFYSELFYVSNVSSGSYTSATWTIYSFTFQNAIQYFQIDSPAGNNPLNAIVTANSATPSGTYTIACNISDNCGTSIVTKTFTVN</sequence>
<dbReference type="Gene3D" id="3.40.390.10">
    <property type="entry name" value="Collagenase (Catalytic Domain)"/>
    <property type="match status" value="1"/>
</dbReference>
<name>A0A2T6C053_9FLAO</name>
<dbReference type="SMART" id="SM00235">
    <property type="entry name" value="ZnMc"/>
    <property type="match status" value="1"/>
</dbReference>
<dbReference type="InterPro" id="IPR024653">
    <property type="entry name" value="Peptidase_M10/M27/M57"/>
</dbReference>
<dbReference type="EMBL" id="QBKT01000004">
    <property type="protein sequence ID" value="PTX61701.1"/>
    <property type="molecule type" value="Genomic_DNA"/>
</dbReference>
<dbReference type="CDD" id="cd04268">
    <property type="entry name" value="ZnMc_MMP_like"/>
    <property type="match status" value="1"/>
</dbReference>
<dbReference type="GO" id="GO:0008237">
    <property type="term" value="F:metallopeptidase activity"/>
    <property type="evidence" value="ECO:0007669"/>
    <property type="project" value="InterPro"/>
</dbReference>